<feature type="transmembrane region" description="Helical" evidence="6">
    <location>
        <begin position="239"/>
        <end position="259"/>
    </location>
</feature>
<feature type="transmembrane region" description="Helical" evidence="6">
    <location>
        <begin position="204"/>
        <end position="227"/>
    </location>
</feature>
<evidence type="ECO:0000313" key="9">
    <source>
        <dbReference type="Proteomes" id="UP001480595"/>
    </source>
</evidence>
<dbReference type="RefSeq" id="XP_066719832.1">
    <property type="nucleotide sequence ID" value="XM_066853977.1"/>
</dbReference>
<keyword evidence="3 6" id="KW-1133">Transmembrane helix</keyword>
<dbReference type="GeneID" id="92087040"/>
<name>A0ABR1W5J8_9PEZI</name>
<feature type="domain" description="Rhodopsin" evidence="7">
    <location>
        <begin position="29"/>
        <end position="264"/>
    </location>
</feature>
<evidence type="ECO:0000256" key="2">
    <source>
        <dbReference type="ARBA" id="ARBA00022692"/>
    </source>
</evidence>
<gene>
    <name evidence="8" type="ORF">PG994_002568</name>
</gene>
<keyword evidence="4 6" id="KW-0472">Membrane</keyword>
<feature type="transmembrane region" description="Helical" evidence="6">
    <location>
        <begin position="12"/>
        <end position="33"/>
    </location>
</feature>
<reference evidence="8 9" key="1">
    <citation type="submission" date="2023-01" db="EMBL/GenBank/DDBJ databases">
        <title>Analysis of 21 Apiospora genomes using comparative genomics revels a genus with tremendous synthesis potential of carbohydrate active enzymes and secondary metabolites.</title>
        <authorList>
            <person name="Sorensen T."/>
        </authorList>
    </citation>
    <scope>NUCLEOTIDE SEQUENCE [LARGE SCALE GENOMIC DNA]</scope>
    <source>
        <strain evidence="8 9">CBS 135458</strain>
    </source>
</reference>
<evidence type="ECO:0000256" key="5">
    <source>
        <dbReference type="ARBA" id="ARBA00038359"/>
    </source>
</evidence>
<protein>
    <submittedName>
        <fullName evidence="8">Archaeal flagellin n-terminal</fullName>
    </submittedName>
</protein>
<organism evidence="8 9">
    <name type="scientific">Apiospora phragmitis</name>
    <dbReference type="NCBI Taxonomy" id="2905665"/>
    <lineage>
        <taxon>Eukaryota</taxon>
        <taxon>Fungi</taxon>
        <taxon>Dikarya</taxon>
        <taxon>Ascomycota</taxon>
        <taxon>Pezizomycotina</taxon>
        <taxon>Sordariomycetes</taxon>
        <taxon>Xylariomycetidae</taxon>
        <taxon>Amphisphaeriales</taxon>
        <taxon>Apiosporaceae</taxon>
        <taxon>Apiospora</taxon>
    </lineage>
</organism>
<evidence type="ECO:0000256" key="1">
    <source>
        <dbReference type="ARBA" id="ARBA00004141"/>
    </source>
</evidence>
<proteinExistence type="inferred from homology"/>
<dbReference type="InterPro" id="IPR049326">
    <property type="entry name" value="Rhodopsin_dom_fungi"/>
</dbReference>
<dbReference type="InterPro" id="IPR052337">
    <property type="entry name" value="SAT4-like"/>
</dbReference>
<feature type="transmembrane region" description="Helical" evidence="6">
    <location>
        <begin position="97"/>
        <end position="116"/>
    </location>
</feature>
<dbReference type="Pfam" id="PF20684">
    <property type="entry name" value="Fung_rhodopsin"/>
    <property type="match status" value="1"/>
</dbReference>
<feature type="transmembrane region" description="Helical" evidence="6">
    <location>
        <begin position="128"/>
        <end position="150"/>
    </location>
</feature>
<accession>A0ABR1W5J8</accession>
<comment type="caution">
    <text evidence="8">The sequence shown here is derived from an EMBL/GenBank/DDBJ whole genome shotgun (WGS) entry which is preliminary data.</text>
</comment>
<dbReference type="PANTHER" id="PTHR33048">
    <property type="entry name" value="PTH11-LIKE INTEGRAL MEMBRANE PROTEIN (AFU_ORTHOLOGUE AFUA_5G11245)"/>
    <property type="match status" value="1"/>
</dbReference>
<comment type="similarity">
    <text evidence="5">Belongs to the SAT4 family.</text>
</comment>
<dbReference type="PANTHER" id="PTHR33048:SF92">
    <property type="entry name" value="INTEGRAL MEMBRANE PROTEIN"/>
    <property type="match status" value="1"/>
</dbReference>
<dbReference type="EMBL" id="JAQQWL010000003">
    <property type="protein sequence ID" value="KAK8078761.1"/>
    <property type="molecule type" value="Genomic_DNA"/>
</dbReference>
<keyword evidence="8" id="KW-0966">Cell projection</keyword>
<evidence type="ECO:0000256" key="4">
    <source>
        <dbReference type="ARBA" id="ARBA00023136"/>
    </source>
</evidence>
<sequence length="372" mass="40154">MSAGGGINQTAVVPVEATLMAVAMVFVSMRLFLRLGLQRTRLTISDWFIVASALDLVALLATDVMAYNLGGMDDDYDPRTPMEDQVSLLKVSFAGNYFYDSGVYLPKLALLSFYYRLVPPTMPKLHKLLYFTTGLTACFFLTTVFVDTFWCGSDVTVNWNLDGTCSTFDSMTVTRIDWTLNLISDILIFSIPFPLLPGLQINKWYMAGLAATFSSGIITLGTSIGRFATMQVTHAWTNVYVLSMAELVAAVVVVCLPSLKSLVHLGASSMSSSAAKRSGILASTSRTGGTSTSRQHIKLSSGRDPYLISSHRTGGGPVIVSSGGAKSMGLGGGGDDTGSDVELNSLEPHHRSDVIYKSHRVSVTYAKRDDMV</sequence>
<keyword evidence="2 6" id="KW-0812">Transmembrane</keyword>
<keyword evidence="8" id="KW-0969">Cilium</keyword>
<evidence type="ECO:0000256" key="3">
    <source>
        <dbReference type="ARBA" id="ARBA00022989"/>
    </source>
</evidence>
<dbReference type="Proteomes" id="UP001480595">
    <property type="component" value="Unassembled WGS sequence"/>
</dbReference>
<comment type="subcellular location">
    <subcellularLocation>
        <location evidence="1">Membrane</location>
        <topology evidence="1">Multi-pass membrane protein</topology>
    </subcellularLocation>
</comment>
<evidence type="ECO:0000313" key="8">
    <source>
        <dbReference type="EMBL" id="KAK8078761.1"/>
    </source>
</evidence>
<evidence type="ECO:0000259" key="7">
    <source>
        <dbReference type="Pfam" id="PF20684"/>
    </source>
</evidence>
<keyword evidence="9" id="KW-1185">Reference proteome</keyword>
<evidence type="ECO:0000256" key="6">
    <source>
        <dbReference type="SAM" id="Phobius"/>
    </source>
</evidence>
<feature type="transmembrane region" description="Helical" evidence="6">
    <location>
        <begin position="45"/>
        <end position="67"/>
    </location>
</feature>
<keyword evidence="8" id="KW-0282">Flagellum</keyword>